<dbReference type="InterPro" id="IPR050090">
    <property type="entry name" value="Tyrosine_recombinase_XerCD"/>
</dbReference>
<dbReference type="InterPro" id="IPR002104">
    <property type="entry name" value="Integrase_catalytic"/>
</dbReference>
<dbReference type="PROSITE" id="PS51898">
    <property type="entry name" value="TYR_RECOMBINASE"/>
    <property type="match status" value="1"/>
</dbReference>
<dbReference type="GO" id="GO:0015074">
    <property type="term" value="P:DNA integration"/>
    <property type="evidence" value="ECO:0007669"/>
    <property type="project" value="InterPro"/>
</dbReference>
<protein>
    <recommendedName>
        <fullName evidence="3">Tyr recombinase domain-containing protein</fullName>
    </recommendedName>
</protein>
<feature type="domain" description="Tyr recombinase" evidence="3">
    <location>
        <begin position="53"/>
        <end position="264"/>
    </location>
</feature>
<dbReference type="SUPFAM" id="SSF56349">
    <property type="entry name" value="DNA breaking-rejoining enzymes"/>
    <property type="match status" value="1"/>
</dbReference>
<gene>
    <name evidence="4" type="ORF">METZ01_LOCUS365750</name>
</gene>
<reference evidence="4" key="1">
    <citation type="submission" date="2018-05" db="EMBL/GenBank/DDBJ databases">
        <authorList>
            <person name="Lanie J.A."/>
            <person name="Ng W.-L."/>
            <person name="Kazmierczak K.M."/>
            <person name="Andrzejewski T.M."/>
            <person name="Davidsen T.M."/>
            <person name="Wayne K.J."/>
            <person name="Tettelin H."/>
            <person name="Glass J.I."/>
            <person name="Rusch D."/>
            <person name="Podicherti R."/>
            <person name="Tsui H.-C.T."/>
            <person name="Winkler M.E."/>
        </authorList>
    </citation>
    <scope>NUCLEOTIDE SEQUENCE</scope>
</reference>
<proteinExistence type="predicted"/>
<dbReference type="GO" id="GO:0003677">
    <property type="term" value="F:DNA binding"/>
    <property type="evidence" value="ECO:0007669"/>
    <property type="project" value="UniProtKB-KW"/>
</dbReference>
<dbReference type="InterPro" id="IPR013762">
    <property type="entry name" value="Integrase-like_cat_sf"/>
</dbReference>
<dbReference type="EMBL" id="UINC01131286">
    <property type="protein sequence ID" value="SVD12896.1"/>
    <property type="molecule type" value="Genomic_DNA"/>
</dbReference>
<evidence type="ECO:0000256" key="2">
    <source>
        <dbReference type="ARBA" id="ARBA00023172"/>
    </source>
</evidence>
<name>A0A382SSQ7_9ZZZZ</name>
<dbReference type="PANTHER" id="PTHR30349">
    <property type="entry name" value="PHAGE INTEGRASE-RELATED"/>
    <property type="match status" value="1"/>
</dbReference>
<dbReference type="InterPro" id="IPR011010">
    <property type="entry name" value="DNA_brk_join_enz"/>
</dbReference>
<evidence type="ECO:0000259" key="3">
    <source>
        <dbReference type="PROSITE" id="PS51898"/>
    </source>
</evidence>
<organism evidence="4">
    <name type="scientific">marine metagenome</name>
    <dbReference type="NCBI Taxonomy" id="408172"/>
    <lineage>
        <taxon>unclassified sequences</taxon>
        <taxon>metagenomes</taxon>
        <taxon>ecological metagenomes</taxon>
    </lineage>
</organism>
<sequence length="282" mass="32807">MKLKGVKPQSRLNVNKFLTRLTTFMNFGVSQGYFKDNPILGMKIPITKIQGRKKREPFSQEDLSKILTPKTFLDWTIDFGLKTKSDKPNVVKLSNPFYWTFLIGILSGMRTNEIAQLLVEDIIKKDNVWLINVDETKDKSVKTSSSIRKVPVHPTLINLGFIDYVKIIKSKGFDRVFPELTKERDGYSSKISRHYNEKFLPALGVWKKQVKVLYCTRHTFINRCYKKGVDRDIIKCIVGHEPDFTLEVYGGNPFTQKQLYQGISKVSYSNIKWNRLKVDWKE</sequence>
<dbReference type="PANTHER" id="PTHR30349:SF41">
    <property type="entry name" value="INTEGRASE_RECOMBINASE PROTEIN MJ0367-RELATED"/>
    <property type="match status" value="1"/>
</dbReference>
<dbReference type="CDD" id="cd01184">
    <property type="entry name" value="INT_C_like_1"/>
    <property type="match status" value="1"/>
</dbReference>
<dbReference type="GO" id="GO:0006310">
    <property type="term" value="P:DNA recombination"/>
    <property type="evidence" value="ECO:0007669"/>
    <property type="project" value="UniProtKB-KW"/>
</dbReference>
<evidence type="ECO:0000313" key="4">
    <source>
        <dbReference type="EMBL" id="SVD12896.1"/>
    </source>
</evidence>
<evidence type="ECO:0000256" key="1">
    <source>
        <dbReference type="ARBA" id="ARBA00023125"/>
    </source>
</evidence>
<keyword evidence="1" id="KW-0238">DNA-binding</keyword>
<dbReference type="Gene3D" id="1.10.443.10">
    <property type="entry name" value="Intergrase catalytic core"/>
    <property type="match status" value="1"/>
</dbReference>
<accession>A0A382SSQ7</accession>
<dbReference type="AlphaFoldDB" id="A0A382SSQ7"/>
<keyword evidence="2" id="KW-0233">DNA recombination</keyword>